<dbReference type="Proteomes" id="UP000324800">
    <property type="component" value="Unassembled WGS sequence"/>
</dbReference>
<reference evidence="2 3" key="1">
    <citation type="submission" date="2019-03" db="EMBL/GenBank/DDBJ databases">
        <title>Single cell metagenomics reveals metabolic interactions within the superorganism composed of flagellate Streblomastix strix and complex community of Bacteroidetes bacteria on its surface.</title>
        <authorList>
            <person name="Treitli S.C."/>
            <person name="Kolisko M."/>
            <person name="Husnik F."/>
            <person name="Keeling P."/>
            <person name="Hampl V."/>
        </authorList>
    </citation>
    <scope>NUCLEOTIDE SEQUENCE [LARGE SCALE GENOMIC DNA]</scope>
    <source>
        <strain evidence="2">ST1C</strain>
    </source>
</reference>
<proteinExistence type="predicted"/>
<feature type="compositionally biased region" description="Basic and acidic residues" evidence="1">
    <location>
        <begin position="131"/>
        <end position="154"/>
    </location>
</feature>
<feature type="compositionally biased region" description="Polar residues" evidence="1">
    <location>
        <begin position="205"/>
        <end position="218"/>
    </location>
</feature>
<evidence type="ECO:0000313" key="3">
    <source>
        <dbReference type="Proteomes" id="UP000324800"/>
    </source>
</evidence>
<feature type="compositionally biased region" description="Acidic residues" evidence="1">
    <location>
        <begin position="1"/>
        <end position="17"/>
    </location>
</feature>
<feature type="compositionally biased region" description="Polar residues" evidence="1">
    <location>
        <begin position="230"/>
        <end position="240"/>
    </location>
</feature>
<comment type="caution">
    <text evidence="2">The sequence shown here is derived from an EMBL/GenBank/DDBJ whole genome shotgun (WGS) entry which is preliminary data.</text>
</comment>
<name>A0A5J4WY94_9EUKA</name>
<dbReference type="EMBL" id="SNRW01000667">
    <property type="protein sequence ID" value="KAA6399851.1"/>
    <property type="molecule type" value="Genomic_DNA"/>
</dbReference>
<accession>A0A5J4WY94</accession>
<gene>
    <name evidence="2" type="ORF">EZS28_004618</name>
</gene>
<dbReference type="AlphaFoldDB" id="A0A5J4WY94"/>
<feature type="region of interest" description="Disordered" evidence="1">
    <location>
        <begin position="123"/>
        <end position="240"/>
    </location>
</feature>
<feature type="region of interest" description="Disordered" evidence="1">
    <location>
        <begin position="1"/>
        <end position="35"/>
    </location>
</feature>
<sequence length="240" mass="27452">MSSEESFDIEEQTDDDTASYPSQADSSLMDIIRGNSKQQAGQVSFVFNSAQKKNEGTDKRLQNSGTFALSATNTQSQKKQIDNPINPSSINVDKNDNLEDDEEESEFMREIKEKMLKRKLARQNIGQIQGDEQKSKNLSYEKEESREISTRRLNESLSGLTTKSKTKNNDHNQCIDDPSELEESTNTQTALFLKQHKFTHPPSPYLSTPEQQIQNTIHSQHKQQQQQQQVYSPSLQFYPK</sequence>
<protein>
    <submittedName>
        <fullName evidence="2">Uncharacterized protein</fullName>
    </submittedName>
</protein>
<feature type="compositionally biased region" description="Polar residues" evidence="1">
    <location>
        <begin position="62"/>
        <end position="90"/>
    </location>
</feature>
<evidence type="ECO:0000256" key="1">
    <source>
        <dbReference type="SAM" id="MobiDB-lite"/>
    </source>
</evidence>
<feature type="compositionally biased region" description="Basic and acidic residues" evidence="1">
    <location>
        <begin position="52"/>
        <end position="61"/>
    </location>
</feature>
<feature type="region of interest" description="Disordered" evidence="1">
    <location>
        <begin position="51"/>
        <end position="103"/>
    </location>
</feature>
<organism evidence="2 3">
    <name type="scientific">Streblomastix strix</name>
    <dbReference type="NCBI Taxonomy" id="222440"/>
    <lineage>
        <taxon>Eukaryota</taxon>
        <taxon>Metamonada</taxon>
        <taxon>Preaxostyla</taxon>
        <taxon>Oxymonadida</taxon>
        <taxon>Streblomastigidae</taxon>
        <taxon>Streblomastix</taxon>
    </lineage>
</organism>
<evidence type="ECO:0000313" key="2">
    <source>
        <dbReference type="EMBL" id="KAA6399851.1"/>
    </source>
</evidence>